<proteinExistence type="predicted"/>
<name>A0A0E9UV56_ANGAN</name>
<protein>
    <submittedName>
        <fullName evidence="1">Uncharacterized protein</fullName>
    </submittedName>
</protein>
<reference evidence="1" key="2">
    <citation type="journal article" date="2015" name="Fish Shellfish Immunol.">
        <title>Early steps in the European eel (Anguilla anguilla)-Vibrio vulnificus interaction in the gills: Role of the RtxA13 toxin.</title>
        <authorList>
            <person name="Callol A."/>
            <person name="Pajuelo D."/>
            <person name="Ebbesson L."/>
            <person name="Teles M."/>
            <person name="MacKenzie S."/>
            <person name="Amaro C."/>
        </authorList>
    </citation>
    <scope>NUCLEOTIDE SEQUENCE</scope>
</reference>
<evidence type="ECO:0000313" key="1">
    <source>
        <dbReference type="EMBL" id="JAH69734.1"/>
    </source>
</evidence>
<dbReference type="EMBL" id="GBXM01038843">
    <property type="protein sequence ID" value="JAH69734.1"/>
    <property type="molecule type" value="Transcribed_RNA"/>
</dbReference>
<reference evidence="1" key="1">
    <citation type="submission" date="2014-11" db="EMBL/GenBank/DDBJ databases">
        <authorList>
            <person name="Amaro Gonzalez C."/>
        </authorList>
    </citation>
    <scope>NUCLEOTIDE SEQUENCE</scope>
</reference>
<accession>A0A0E9UV56</accession>
<dbReference type="AlphaFoldDB" id="A0A0E9UV56"/>
<organism evidence="1">
    <name type="scientific">Anguilla anguilla</name>
    <name type="common">European freshwater eel</name>
    <name type="synonym">Muraena anguilla</name>
    <dbReference type="NCBI Taxonomy" id="7936"/>
    <lineage>
        <taxon>Eukaryota</taxon>
        <taxon>Metazoa</taxon>
        <taxon>Chordata</taxon>
        <taxon>Craniata</taxon>
        <taxon>Vertebrata</taxon>
        <taxon>Euteleostomi</taxon>
        <taxon>Actinopterygii</taxon>
        <taxon>Neopterygii</taxon>
        <taxon>Teleostei</taxon>
        <taxon>Anguilliformes</taxon>
        <taxon>Anguillidae</taxon>
        <taxon>Anguilla</taxon>
    </lineage>
</organism>
<sequence length="21" mass="2521">MYWREAKANFFFKATITPGIE</sequence>